<keyword evidence="2" id="KW-1185">Reference proteome</keyword>
<proteinExistence type="predicted"/>
<evidence type="ECO:0000313" key="2">
    <source>
        <dbReference type="Proteomes" id="UP000070224"/>
    </source>
</evidence>
<dbReference type="Proteomes" id="UP000070224">
    <property type="component" value="Unassembled WGS sequence"/>
</dbReference>
<gene>
    <name evidence="1" type="ORF">HMPREF3185_01306</name>
</gene>
<sequence>SEYADSFFEQDRGSGAMVDTRFGRKIRPGALGAEVWRFSLPTAGTDLGVAQAPSYLCEGKETASVAWASSGAAG</sequence>
<protein>
    <submittedName>
        <fullName evidence="1">Uncharacterized protein</fullName>
    </submittedName>
</protein>
<dbReference type="PATRIC" id="fig|322095.3.peg.1292"/>
<organism evidence="1 2">
    <name type="scientific">Porphyromonas somerae</name>
    <dbReference type="NCBI Taxonomy" id="322095"/>
    <lineage>
        <taxon>Bacteria</taxon>
        <taxon>Pseudomonadati</taxon>
        <taxon>Bacteroidota</taxon>
        <taxon>Bacteroidia</taxon>
        <taxon>Bacteroidales</taxon>
        <taxon>Porphyromonadaceae</taxon>
        <taxon>Porphyromonas</taxon>
    </lineage>
</organism>
<dbReference type="EMBL" id="LSDK01000087">
    <property type="protein sequence ID" value="KXB75635.1"/>
    <property type="molecule type" value="Genomic_DNA"/>
</dbReference>
<feature type="non-terminal residue" evidence="1">
    <location>
        <position position="1"/>
    </location>
</feature>
<name>A0A134B6S9_9PORP</name>
<reference evidence="2" key="1">
    <citation type="submission" date="2016-01" db="EMBL/GenBank/DDBJ databases">
        <authorList>
            <person name="Mitreva M."/>
            <person name="Pepin K.H."/>
            <person name="Mihindukulasuriya K.A."/>
            <person name="Fulton R."/>
            <person name="Fronick C."/>
            <person name="O'Laughlin M."/>
            <person name="Miner T."/>
            <person name="Herter B."/>
            <person name="Rosa B.A."/>
            <person name="Cordes M."/>
            <person name="Tomlinson C."/>
            <person name="Wollam A."/>
            <person name="Palsikar V.B."/>
            <person name="Mardis E.R."/>
            <person name="Wilson R.K."/>
        </authorList>
    </citation>
    <scope>NUCLEOTIDE SEQUENCE [LARGE SCALE GENOMIC DNA]</scope>
    <source>
        <strain evidence="2">KA00683</strain>
    </source>
</reference>
<dbReference type="AlphaFoldDB" id="A0A134B6S9"/>
<accession>A0A134B6S9</accession>
<evidence type="ECO:0000313" key="1">
    <source>
        <dbReference type="EMBL" id="KXB75635.1"/>
    </source>
</evidence>
<comment type="caution">
    <text evidence="1">The sequence shown here is derived from an EMBL/GenBank/DDBJ whole genome shotgun (WGS) entry which is preliminary data.</text>
</comment>